<evidence type="ECO:0000256" key="9">
    <source>
        <dbReference type="ARBA" id="ARBA00023015"/>
    </source>
</evidence>
<dbReference type="SUPFAM" id="SSF101898">
    <property type="entry name" value="NHL repeat"/>
    <property type="match status" value="1"/>
</dbReference>
<dbReference type="Pfam" id="PF07494">
    <property type="entry name" value="Reg_prop"/>
    <property type="match status" value="8"/>
</dbReference>
<dbReference type="SUPFAM" id="SSF47384">
    <property type="entry name" value="Homodimeric domain of signal transducing histidine kinase"/>
    <property type="match status" value="1"/>
</dbReference>
<evidence type="ECO:0000256" key="7">
    <source>
        <dbReference type="ARBA" id="ARBA00022840"/>
    </source>
</evidence>
<evidence type="ECO:0000256" key="2">
    <source>
        <dbReference type="ARBA" id="ARBA00012438"/>
    </source>
</evidence>
<dbReference type="PANTHER" id="PTHR43547">
    <property type="entry name" value="TWO-COMPONENT HISTIDINE KINASE"/>
    <property type="match status" value="1"/>
</dbReference>
<dbReference type="InterPro" id="IPR001789">
    <property type="entry name" value="Sig_transdc_resp-reg_receiver"/>
</dbReference>
<dbReference type="Pfam" id="PF00512">
    <property type="entry name" value="HisKA"/>
    <property type="match status" value="1"/>
</dbReference>
<keyword evidence="8" id="KW-0902">Two-component regulatory system</keyword>
<dbReference type="CDD" id="cd17574">
    <property type="entry name" value="REC_OmpR"/>
    <property type="match status" value="1"/>
</dbReference>
<sequence length="1420" mass="161740">MVLITSFYITNSTQCIHCAMKFFNYLLSLFSILITSFSYGQDSPKFEYLNINEGLNHSWAKCLAKDNNGYLWIGGISGLNRYNGSSFKNYSGNETDKSGLSDHFVLSIFEDSRNNFWVGTFSGGLNLLNRKTDTFKTYRNQPKNTSSIPNDKIQAIFEDADHRLWIGTGKGLVQYDYATDSFIPYTYNKNGKKRSIKDPVRCIYEDKSNTLWVGTDNGLYQIQIENKYLKHFKKEVDNKLSHNTITSVYEDEFNQLWVGTLGGGLHRFNKKEESFKQYTLEDGLKHNSILCINGNQNGQLYIGTEGGGLHILDTKTYQIIDLLPDDSIPNSINSNSIHSLLYDNKGGILWVGTYNGGVNYFSKWDKNFNHIKKGILSSNNVLSFAEGPNKEVYVGTDGGGITILKDGKSSFLTKKDGLSGDVILSMLTDKDKNLWVGSFNGGLDFIDYKTGKMKHFYNNENNPESLTRNDVSAIFQRKNGDIWVGTMHGGLNKLDKKTNTFKHYRSDVGNPSSISNDFIGKVFEDSKGNLLVQTGSSIDIYNDATDDFTPIGLQYKINISTTVCSHEDQRGNLWIGTRNKLIYLDRNSDISYTYTVEDGLPSNSISGILDDEQGNIWISTQRGLVKYINAVHTPEKPDFHIFTVEDGLQGLDFKIQAAFQKSDGTMYFGGNNGLNYFKPKDIWLNPVQAKTVISSFRLFNKEVEFGTENSPLPLPIDELNEITLSHDENIFSFEFSALNFILPKKNQYAYMLEGLEDEWYYVNDRKNAYYNNLKPGTYTFKVKASNNDGIWNTQPTTLKITVIPPWWETTLFRVLFIIAIVIGLLVLYKLRVHQLKEQKKKLTAKVNRATSTIKEVNELLAAQNHDLNDKNSLLKEQNHELETQSENINNLLQEVQENNEAKLRFFTNISHELRTPLTLIIGPLKQLIQGESTSPKEDYDVMFRNANSLLKNVNQLLDFRKLESGNIDLKASKNDIVSFSKSRFLSFTLLAQKKKIDFHFESFEEEYIMWFDAEKMDNIITNLLSNAFKYTPDHRSIQFSIKKENNEVLLEIMDTGLGISTEQKAHIFDLYYQANNSVNSTTIGTGIGLALIKQFVDLHHGTIDVVSEQDKGSTFTVRLKTGENFLSSAEKTNKHTLKKGSINEDLDQMSFVSEHTIDVINDEEIKAENLTVLVVEDNNDIRRYIKENLINTFNIIEAENGKIGLEKVMEYSPDFVISDIMMPELNGPDLCKLIKNEPQTSHIPVILLTAYSGEETQWNGYSAGADDYIVKPFDINILRRKVSNMAATRKMLVQKFQSTTSYATLNKEVVEDDFLGKAIQVVKDNMDNFSFGVDDFTEHFGMSKRHLLRKMKSISGLSINEFIKNIRLKYAADLMKDPELNISDIAYQTGFNDPKYFSKCFKLEFKKTPSEYRDEIIMAK</sequence>
<dbReference type="InterPro" id="IPR018060">
    <property type="entry name" value="HTH_AraC"/>
</dbReference>
<dbReference type="PROSITE" id="PS50110">
    <property type="entry name" value="RESPONSE_REGULATORY"/>
    <property type="match status" value="1"/>
</dbReference>
<keyword evidence="19" id="KW-1185">Reference proteome</keyword>
<dbReference type="Gene3D" id="2.60.40.10">
    <property type="entry name" value="Immunoglobulins"/>
    <property type="match status" value="1"/>
</dbReference>
<evidence type="ECO:0000256" key="3">
    <source>
        <dbReference type="ARBA" id="ARBA00022553"/>
    </source>
</evidence>
<dbReference type="Pfam" id="PF07495">
    <property type="entry name" value="Y_Y_Y"/>
    <property type="match status" value="1"/>
</dbReference>
<comment type="catalytic activity">
    <reaction evidence="1">
        <text>ATP + protein L-histidine = ADP + protein N-phospho-L-histidine.</text>
        <dbReference type="EC" id="2.7.13.3"/>
    </reaction>
</comment>
<proteinExistence type="predicted"/>
<dbReference type="EC" id="2.7.13.3" evidence="2"/>
<dbReference type="PANTHER" id="PTHR43547:SF2">
    <property type="entry name" value="HYBRID SIGNAL TRANSDUCTION HISTIDINE KINASE C"/>
    <property type="match status" value="1"/>
</dbReference>
<dbReference type="SMART" id="SM00342">
    <property type="entry name" value="HTH_ARAC"/>
    <property type="match status" value="1"/>
</dbReference>
<keyword evidence="9" id="KW-0805">Transcription regulation</keyword>
<evidence type="ECO:0000313" key="19">
    <source>
        <dbReference type="Proteomes" id="UP000267268"/>
    </source>
</evidence>
<feature type="coiled-coil region" evidence="13">
    <location>
        <begin position="825"/>
        <end position="901"/>
    </location>
</feature>
<dbReference type="FunFam" id="1.10.287.130:FF:000045">
    <property type="entry name" value="Two-component system sensor histidine kinase/response regulator"/>
    <property type="match status" value="1"/>
</dbReference>
<keyword evidence="14" id="KW-0472">Membrane</keyword>
<dbReference type="GO" id="GO:0043565">
    <property type="term" value="F:sequence-specific DNA binding"/>
    <property type="evidence" value="ECO:0007669"/>
    <property type="project" value="InterPro"/>
</dbReference>
<dbReference type="Gene3D" id="3.30.565.10">
    <property type="entry name" value="Histidine kinase-like ATPase, C-terminal domain"/>
    <property type="match status" value="1"/>
</dbReference>
<dbReference type="InterPro" id="IPR013783">
    <property type="entry name" value="Ig-like_fold"/>
</dbReference>
<evidence type="ECO:0000256" key="1">
    <source>
        <dbReference type="ARBA" id="ARBA00000085"/>
    </source>
</evidence>
<evidence type="ECO:0000256" key="14">
    <source>
        <dbReference type="SAM" id="Phobius"/>
    </source>
</evidence>
<dbReference type="SUPFAM" id="SSF52172">
    <property type="entry name" value="CheY-like"/>
    <property type="match status" value="1"/>
</dbReference>
<feature type="domain" description="Histidine kinase" evidence="16">
    <location>
        <begin position="908"/>
        <end position="1123"/>
    </location>
</feature>
<evidence type="ECO:0000313" key="18">
    <source>
        <dbReference type="EMBL" id="AZQ65027.1"/>
    </source>
</evidence>
<keyword evidence="14" id="KW-1133">Transmembrane helix</keyword>
<dbReference type="FunFam" id="3.30.565.10:FF:000037">
    <property type="entry name" value="Hybrid sensor histidine kinase/response regulator"/>
    <property type="match status" value="1"/>
</dbReference>
<dbReference type="OrthoDB" id="9797097at2"/>
<evidence type="ECO:0000259" key="17">
    <source>
        <dbReference type="PROSITE" id="PS50110"/>
    </source>
</evidence>
<name>A0A3Q9FPP2_9BACT</name>
<dbReference type="GO" id="GO:0000155">
    <property type="term" value="F:phosphorelay sensor kinase activity"/>
    <property type="evidence" value="ECO:0007669"/>
    <property type="project" value="InterPro"/>
</dbReference>
<keyword evidence="11" id="KW-0804">Transcription</keyword>
<keyword evidence="10" id="KW-0238">DNA-binding</keyword>
<evidence type="ECO:0000256" key="10">
    <source>
        <dbReference type="ARBA" id="ARBA00023125"/>
    </source>
</evidence>
<dbReference type="InterPro" id="IPR003594">
    <property type="entry name" value="HATPase_dom"/>
</dbReference>
<dbReference type="Proteomes" id="UP000267268">
    <property type="component" value="Chromosome 2"/>
</dbReference>
<keyword evidence="3 12" id="KW-0597">Phosphoprotein</keyword>
<dbReference type="Gene3D" id="2.130.10.10">
    <property type="entry name" value="YVTN repeat-like/Quinoprotein amine dehydrogenase"/>
    <property type="match status" value="2"/>
</dbReference>
<dbReference type="GO" id="GO:0003700">
    <property type="term" value="F:DNA-binding transcription factor activity"/>
    <property type="evidence" value="ECO:0007669"/>
    <property type="project" value="InterPro"/>
</dbReference>
<feature type="domain" description="Response regulatory" evidence="17">
    <location>
        <begin position="1171"/>
        <end position="1286"/>
    </location>
</feature>
<evidence type="ECO:0000259" key="16">
    <source>
        <dbReference type="PROSITE" id="PS50109"/>
    </source>
</evidence>
<dbReference type="Pfam" id="PF00072">
    <property type="entry name" value="Response_reg"/>
    <property type="match status" value="1"/>
</dbReference>
<dbReference type="Gene3D" id="1.10.287.130">
    <property type="match status" value="1"/>
</dbReference>
<dbReference type="FunFam" id="2.60.40.10:FF:000791">
    <property type="entry name" value="Two-component system sensor histidine kinase/response regulator"/>
    <property type="match status" value="1"/>
</dbReference>
<reference evidence="18 19" key="1">
    <citation type="submission" date="2018-12" db="EMBL/GenBank/DDBJ databases">
        <title>Flammeovirga pectinis sp. nov., isolated from the gut of the Korean scallop, Patinopecten yessoensis.</title>
        <authorList>
            <person name="Bae J.-W."/>
            <person name="Jeong Y.-S."/>
            <person name="Kang W."/>
        </authorList>
    </citation>
    <scope>NUCLEOTIDE SEQUENCE [LARGE SCALE GENOMIC DNA]</scope>
    <source>
        <strain evidence="18 19">L12M1</strain>
    </source>
</reference>
<dbReference type="InterPro" id="IPR009057">
    <property type="entry name" value="Homeodomain-like_sf"/>
</dbReference>
<dbReference type="InterPro" id="IPR011006">
    <property type="entry name" value="CheY-like_superfamily"/>
</dbReference>
<dbReference type="SMART" id="SM00448">
    <property type="entry name" value="REC"/>
    <property type="match status" value="1"/>
</dbReference>
<dbReference type="Pfam" id="PF02518">
    <property type="entry name" value="HATPase_c"/>
    <property type="match status" value="1"/>
</dbReference>
<evidence type="ECO:0000256" key="6">
    <source>
        <dbReference type="ARBA" id="ARBA00022777"/>
    </source>
</evidence>
<dbReference type="SUPFAM" id="SSF46689">
    <property type="entry name" value="Homeodomain-like"/>
    <property type="match status" value="1"/>
</dbReference>
<feature type="modified residue" description="4-aspartylphosphate" evidence="12">
    <location>
        <position position="1219"/>
    </location>
</feature>
<accession>A0A3Q9FPP2</accession>
<dbReference type="PROSITE" id="PS50109">
    <property type="entry name" value="HIS_KIN"/>
    <property type="match status" value="1"/>
</dbReference>
<evidence type="ECO:0000259" key="15">
    <source>
        <dbReference type="PROSITE" id="PS01124"/>
    </source>
</evidence>
<evidence type="ECO:0000256" key="13">
    <source>
        <dbReference type="SAM" id="Coils"/>
    </source>
</evidence>
<dbReference type="PRINTS" id="PR00344">
    <property type="entry name" value="BCTRLSENSOR"/>
</dbReference>
<evidence type="ECO:0000256" key="8">
    <source>
        <dbReference type="ARBA" id="ARBA00023012"/>
    </source>
</evidence>
<dbReference type="SUPFAM" id="SSF55874">
    <property type="entry name" value="ATPase domain of HSP90 chaperone/DNA topoisomerase II/histidine kinase"/>
    <property type="match status" value="1"/>
</dbReference>
<dbReference type="PROSITE" id="PS00041">
    <property type="entry name" value="HTH_ARAC_FAMILY_1"/>
    <property type="match status" value="1"/>
</dbReference>
<keyword evidence="7" id="KW-0067">ATP-binding</keyword>
<dbReference type="CDD" id="cd00146">
    <property type="entry name" value="PKD"/>
    <property type="match status" value="1"/>
</dbReference>
<evidence type="ECO:0000256" key="12">
    <source>
        <dbReference type="PROSITE-ProRule" id="PRU00169"/>
    </source>
</evidence>
<dbReference type="InterPro" id="IPR018062">
    <property type="entry name" value="HTH_AraC-typ_CS"/>
</dbReference>
<dbReference type="CDD" id="cd00082">
    <property type="entry name" value="HisKA"/>
    <property type="match status" value="1"/>
</dbReference>
<dbReference type="InterPro" id="IPR003661">
    <property type="entry name" value="HisK_dim/P_dom"/>
</dbReference>
<evidence type="ECO:0000256" key="11">
    <source>
        <dbReference type="ARBA" id="ARBA00023163"/>
    </source>
</evidence>
<dbReference type="GO" id="GO:0005524">
    <property type="term" value="F:ATP binding"/>
    <property type="evidence" value="ECO:0007669"/>
    <property type="project" value="UniProtKB-KW"/>
</dbReference>
<dbReference type="InterPro" id="IPR036097">
    <property type="entry name" value="HisK_dim/P_sf"/>
</dbReference>
<feature type="transmembrane region" description="Helical" evidence="14">
    <location>
        <begin position="22"/>
        <end position="40"/>
    </location>
</feature>
<dbReference type="PROSITE" id="PS01124">
    <property type="entry name" value="HTH_ARAC_FAMILY_2"/>
    <property type="match status" value="1"/>
</dbReference>
<dbReference type="InterPro" id="IPR011123">
    <property type="entry name" value="Y_Y_Y"/>
</dbReference>
<feature type="domain" description="HTH araC/xylS-type" evidence="15">
    <location>
        <begin position="1316"/>
        <end position="1415"/>
    </location>
</feature>
<keyword evidence="5" id="KW-0547">Nucleotide-binding</keyword>
<dbReference type="InterPro" id="IPR036890">
    <property type="entry name" value="HATPase_C_sf"/>
</dbReference>
<dbReference type="InterPro" id="IPR015943">
    <property type="entry name" value="WD40/YVTN_repeat-like_dom_sf"/>
</dbReference>
<dbReference type="KEGG" id="fll:EI427_22670"/>
<dbReference type="SMART" id="SM00387">
    <property type="entry name" value="HATPase_c"/>
    <property type="match status" value="1"/>
</dbReference>
<evidence type="ECO:0000256" key="5">
    <source>
        <dbReference type="ARBA" id="ARBA00022741"/>
    </source>
</evidence>
<keyword evidence="6 18" id="KW-0418">Kinase</keyword>
<dbReference type="InterPro" id="IPR004358">
    <property type="entry name" value="Sig_transdc_His_kin-like_C"/>
</dbReference>
<dbReference type="SUPFAM" id="SSF63829">
    <property type="entry name" value="Calcium-dependent phosphotriesterase"/>
    <property type="match status" value="2"/>
</dbReference>
<organism evidence="18 19">
    <name type="scientific">Flammeovirga pectinis</name>
    <dbReference type="NCBI Taxonomy" id="2494373"/>
    <lineage>
        <taxon>Bacteria</taxon>
        <taxon>Pseudomonadati</taxon>
        <taxon>Bacteroidota</taxon>
        <taxon>Cytophagia</taxon>
        <taxon>Cytophagales</taxon>
        <taxon>Flammeovirgaceae</taxon>
        <taxon>Flammeovirga</taxon>
    </lineage>
</organism>
<gene>
    <name evidence="18" type="ORF">EI427_22670</name>
</gene>
<evidence type="ECO:0000256" key="4">
    <source>
        <dbReference type="ARBA" id="ARBA00022679"/>
    </source>
</evidence>
<dbReference type="InterPro" id="IPR011110">
    <property type="entry name" value="Reg_prop"/>
</dbReference>
<dbReference type="Gene3D" id="1.10.10.60">
    <property type="entry name" value="Homeodomain-like"/>
    <property type="match status" value="1"/>
</dbReference>
<keyword evidence="4" id="KW-0808">Transferase</keyword>
<dbReference type="Pfam" id="PF12833">
    <property type="entry name" value="HTH_18"/>
    <property type="match status" value="1"/>
</dbReference>
<keyword evidence="14" id="KW-0812">Transmembrane</keyword>
<dbReference type="SMART" id="SM00388">
    <property type="entry name" value="HisKA"/>
    <property type="match status" value="1"/>
</dbReference>
<keyword evidence="13" id="KW-0175">Coiled coil</keyword>
<protein>
    <recommendedName>
        <fullName evidence="2">histidine kinase</fullName>
        <ecNumber evidence="2">2.7.13.3</ecNumber>
    </recommendedName>
</protein>
<dbReference type="EMBL" id="CP034563">
    <property type="protein sequence ID" value="AZQ65027.1"/>
    <property type="molecule type" value="Genomic_DNA"/>
</dbReference>
<dbReference type="Gene3D" id="3.40.50.2300">
    <property type="match status" value="1"/>
</dbReference>
<dbReference type="InterPro" id="IPR005467">
    <property type="entry name" value="His_kinase_dom"/>
</dbReference>